<dbReference type="InterPro" id="IPR011333">
    <property type="entry name" value="SKP1/BTB/POZ_sf"/>
</dbReference>
<name>A0A0H2R7A7_9AGAM</name>
<dbReference type="EMBL" id="KQ086123">
    <property type="protein sequence ID" value="KLO07734.1"/>
    <property type="molecule type" value="Genomic_DNA"/>
</dbReference>
<organism evidence="1 2">
    <name type="scientific">Schizopora paradoxa</name>
    <dbReference type="NCBI Taxonomy" id="27342"/>
    <lineage>
        <taxon>Eukaryota</taxon>
        <taxon>Fungi</taxon>
        <taxon>Dikarya</taxon>
        <taxon>Basidiomycota</taxon>
        <taxon>Agaricomycotina</taxon>
        <taxon>Agaricomycetes</taxon>
        <taxon>Hymenochaetales</taxon>
        <taxon>Schizoporaceae</taxon>
        <taxon>Schizopora</taxon>
    </lineage>
</organism>
<dbReference type="AlphaFoldDB" id="A0A0H2R7A7"/>
<accession>A0A0H2R7A7</accession>
<dbReference type="OrthoDB" id="3027208at2759"/>
<dbReference type="Proteomes" id="UP000053477">
    <property type="component" value="Unassembled WGS sequence"/>
</dbReference>
<gene>
    <name evidence="1" type="ORF">SCHPADRAFT_859799</name>
</gene>
<proteinExistence type="predicted"/>
<sequence>MPAPPSKRARTSSITVEQVNAEMATPPTRKLKQHETLWFEDGNIVLATDVHLYSVHRGVLAKNSTVFKDMLDLPNVGGTLDAEAEGVGNGDSWEGKPLVRMVGDSDEDISNILMALYDVKFYSAHKPTTLPILLSLIRMSTKYNFSDIRDEVTRHLQRCYPSDLSSMERRNFDDLFVDHENEAEDYDFQLLAVAQQCNMKTILPMLYFDCAASDLDLILEASESLNIPKDCFKRILRGHVMLTEYAHHKRDPSFRYPPEMHRDMLDSQISSPCEIRG</sequence>
<evidence type="ECO:0008006" key="3">
    <source>
        <dbReference type="Google" id="ProtNLM"/>
    </source>
</evidence>
<dbReference type="InParanoid" id="A0A0H2R7A7"/>
<reference evidence="1 2" key="1">
    <citation type="submission" date="2015-04" db="EMBL/GenBank/DDBJ databases">
        <title>Complete genome sequence of Schizopora paradoxa KUC8140, a cosmopolitan wood degrader in East Asia.</title>
        <authorList>
            <consortium name="DOE Joint Genome Institute"/>
            <person name="Min B."/>
            <person name="Park H."/>
            <person name="Jang Y."/>
            <person name="Kim J.-J."/>
            <person name="Kim K.H."/>
            <person name="Pangilinan J."/>
            <person name="Lipzen A."/>
            <person name="Riley R."/>
            <person name="Grigoriev I.V."/>
            <person name="Spatafora J.W."/>
            <person name="Choi I.-G."/>
        </authorList>
    </citation>
    <scope>NUCLEOTIDE SEQUENCE [LARGE SCALE GENOMIC DNA]</scope>
    <source>
        <strain evidence="1 2">KUC8140</strain>
    </source>
</reference>
<keyword evidence="2" id="KW-1185">Reference proteome</keyword>
<protein>
    <recommendedName>
        <fullName evidence="3">BTB domain-containing protein</fullName>
    </recommendedName>
</protein>
<evidence type="ECO:0000313" key="2">
    <source>
        <dbReference type="Proteomes" id="UP000053477"/>
    </source>
</evidence>
<evidence type="ECO:0000313" key="1">
    <source>
        <dbReference type="EMBL" id="KLO07734.1"/>
    </source>
</evidence>
<dbReference type="Gene3D" id="3.30.710.10">
    <property type="entry name" value="Potassium Channel Kv1.1, Chain A"/>
    <property type="match status" value="1"/>
</dbReference>